<dbReference type="Gene3D" id="3.10.310.30">
    <property type="match status" value="1"/>
</dbReference>
<evidence type="ECO:0000313" key="3">
    <source>
        <dbReference type="EMBL" id="CDL65362.1"/>
    </source>
</evidence>
<geneLocation type="plasmid" evidence="3">
    <name>fosmid 1D</name>
</geneLocation>
<name>A0A0A8KWQ1_9ZZZZ</name>
<dbReference type="GO" id="GO:0003676">
    <property type="term" value="F:nucleic acid binding"/>
    <property type="evidence" value="ECO:0007669"/>
    <property type="project" value="InterPro"/>
</dbReference>
<proteinExistence type="predicted"/>
<gene>
    <name evidence="3" type="ORF">WWTP_pFosmid_1D_0029</name>
</gene>
<dbReference type="InterPro" id="IPR001667">
    <property type="entry name" value="DDH_dom"/>
</dbReference>
<dbReference type="InterPro" id="IPR038763">
    <property type="entry name" value="DHH_sf"/>
</dbReference>
<dbReference type="PANTHER" id="PTHR47618">
    <property type="entry name" value="BIFUNCTIONAL OLIGORIBONUCLEASE AND PAP PHOSPHATASE NRNA"/>
    <property type="match status" value="1"/>
</dbReference>
<dbReference type="SUPFAM" id="SSF64182">
    <property type="entry name" value="DHH phosphoesterases"/>
    <property type="match status" value="1"/>
</dbReference>
<evidence type="ECO:0000259" key="1">
    <source>
        <dbReference type="Pfam" id="PF01368"/>
    </source>
</evidence>
<feature type="domain" description="DHHA1" evidence="2">
    <location>
        <begin position="219"/>
        <end position="319"/>
    </location>
</feature>
<dbReference type="EMBL" id="HG796236">
    <property type="protein sequence ID" value="CDL65362.1"/>
    <property type="molecule type" value="Genomic_DNA"/>
</dbReference>
<accession>A0A0A8KWQ1</accession>
<reference evidence="3" key="1">
    <citation type="journal article" date="2015" name="Res. Microbiol.">
        <title>New FeFe-hydrogenase genes identified in a metagenomic fosmid library from a municipal wastewater treatment plant as revealed by high-throughput sequencing.</title>
        <authorList>
            <person name="Tomazetto G."/>
            <person name="Wibberg D."/>
            <person name="Schluter A."/>
            <person name="Oliveira V.M."/>
        </authorList>
    </citation>
    <scope>NUCLEOTIDE SEQUENCE</scope>
    <source>
        <plasmid evidence="3">fosmid 1D</plasmid>
    </source>
</reference>
<dbReference type="Pfam" id="PF01368">
    <property type="entry name" value="DHH"/>
    <property type="match status" value="1"/>
</dbReference>
<dbReference type="AlphaFoldDB" id="A0A0A8KWQ1"/>
<dbReference type="Pfam" id="PF02272">
    <property type="entry name" value="DHHA1"/>
    <property type="match status" value="1"/>
</dbReference>
<feature type="domain" description="DDH" evidence="1">
    <location>
        <begin position="17"/>
        <end position="156"/>
    </location>
</feature>
<dbReference type="Gene3D" id="3.90.1640.10">
    <property type="entry name" value="inorganic pyrophosphatase (n-terminal core)"/>
    <property type="match status" value="1"/>
</dbReference>
<dbReference type="PANTHER" id="PTHR47618:SF1">
    <property type="entry name" value="BIFUNCTIONAL OLIGORIBONUCLEASE AND PAP PHOSPHATASE NRNA"/>
    <property type="match status" value="1"/>
</dbReference>
<protein>
    <submittedName>
        <fullName evidence="3">Phosphoesterase domain-containing protein</fullName>
    </submittedName>
</protein>
<dbReference type="InterPro" id="IPR051319">
    <property type="entry name" value="Oligoribo/pAp-PDE_c-di-AMP_PDE"/>
</dbReference>
<keyword evidence="3" id="KW-0614">Plasmid</keyword>
<dbReference type="InterPro" id="IPR003156">
    <property type="entry name" value="DHHA1_dom"/>
</dbReference>
<sequence>MQSLQDIADYLKTCKSVLVATHIQPDPDAVGSGAALTQGLLSIGIDTKFYLTCPMFYRMAPLVGTTPIIFHVPNYNFDAVVVVDCANLMRTGDESERLVGAGKRVICIDHHFSNESFGDYTYVEPERASSSEIVYDLLKMLRVTVSEEIANLLYAGLADDTGSFRYSNANNKAFESAARMVADGAKPHHVASSLYFSMPVEVLRLRARALSKLRFSLDGKVCVVTLTQKDFDETGASGDAADGIVDEARRAQGTYCAVFIRELDNKWKVSLRSKHDKLDVNAVAAVFGGGGHVMASGYKVKGTIEEVEAALLEQLKQAIDRIVV</sequence>
<organism evidence="3">
    <name type="scientific">wastewater metagenome</name>
    <dbReference type="NCBI Taxonomy" id="527639"/>
    <lineage>
        <taxon>unclassified sequences</taxon>
        <taxon>metagenomes</taxon>
        <taxon>ecological metagenomes</taxon>
    </lineage>
</organism>
<evidence type="ECO:0000259" key="2">
    <source>
        <dbReference type="Pfam" id="PF02272"/>
    </source>
</evidence>